<dbReference type="GO" id="GO:0006310">
    <property type="term" value="P:DNA recombination"/>
    <property type="evidence" value="ECO:0007669"/>
    <property type="project" value="TreeGrafter"/>
</dbReference>
<feature type="domain" description="Helicase C-terminal" evidence="5">
    <location>
        <begin position="284"/>
        <end position="476"/>
    </location>
</feature>
<keyword evidence="2" id="KW-0067">ATP-binding</keyword>
<dbReference type="EMBL" id="VIGD01000005">
    <property type="protein sequence ID" value="TQE91425.1"/>
    <property type="molecule type" value="Genomic_DNA"/>
</dbReference>
<sequence length="476" mass="54924">MKYILRRNRESKRYKGIIAEPEIRDFFLGKIWSREHAPFSKEKLDCYISRSFFKIKPAISIKPSSPSLFGKRYFCNRCHNDNQREFVEFDCARCGKACVYCRHCINMGRMSCCTELLVWNGPSGIFPKRHVFDWNGSFTVLQQQAAEELRESIGRKRNHLLHAVCGAGKTEILFPAVFHCLRKGWRICIATPRTDVVLELFPRFQKAFPNTIMHAYYGDAPEQKGLAQLVIATTHQLYRFEKAFDVVIVDEADAFPYTYDRSLQKAVWKARKEGAPVAFVTATPTSELLTKVKKERWGCSFIPRRYHGHPLPVPRFEPLWFYDRQIDKGKLPKKLMHWTKRRLGREEPFFIFFPAIPLMEKAIPLFQEIHPDICGVHAKDSERKEKVMKLRNGEIPGLLTTTILERGVTIKNVQVAVVGAESKIFTSGALIQISGRAGRHADFPNGDIVFFHHGISVEMDAARNEILRLNKEGFRT</sequence>
<dbReference type="GO" id="GO:0006302">
    <property type="term" value="P:double-strand break repair"/>
    <property type="evidence" value="ECO:0007669"/>
    <property type="project" value="TreeGrafter"/>
</dbReference>
<keyword evidence="6" id="KW-0347">Helicase</keyword>
<dbReference type="CDD" id="cd18785">
    <property type="entry name" value="SF2_C"/>
    <property type="match status" value="1"/>
</dbReference>
<dbReference type="GO" id="GO:0006270">
    <property type="term" value="P:DNA replication initiation"/>
    <property type="evidence" value="ECO:0007669"/>
    <property type="project" value="TreeGrafter"/>
</dbReference>
<dbReference type="InterPro" id="IPR014001">
    <property type="entry name" value="Helicase_ATP-bd"/>
</dbReference>
<keyword evidence="3" id="KW-0238">DNA-binding</keyword>
<dbReference type="GO" id="GO:0043138">
    <property type="term" value="F:3'-5' DNA helicase activity"/>
    <property type="evidence" value="ECO:0007669"/>
    <property type="project" value="TreeGrafter"/>
</dbReference>
<evidence type="ECO:0000256" key="1">
    <source>
        <dbReference type="ARBA" id="ARBA00022741"/>
    </source>
</evidence>
<keyword evidence="6" id="KW-0378">Hydrolase</keyword>
<evidence type="ECO:0000256" key="2">
    <source>
        <dbReference type="ARBA" id="ARBA00022840"/>
    </source>
</evidence>
<gene>
    <name evidence="6" type="ORF">FKZ59_05465</name>
</gene>
<dbReference type="Proteomes" id="UP000315753">
    <property type="component" value="Unassembled WGS sequence"/>
</dbReference>
<accession>A0A540V3V3</accession>
<comment type="caution">
    <text evidence="6">The sequence shown here is derived from an EMBL/GenBank/DDBJ whole genome shotgun (WGS) entry which is preliminary data.</text>
</comment>
<dbReference type="RefSeq" id="WP_141601740.1">
    <property type="nucleotide sequence ID" value="NZ_VIGD01000005.1"/>
</dbReference>
<dbReference type="PANTHER" id="PTHR30580">
    <property type="entry name" value="PRIMOSOMAL PROTEIN N"/>
    <property type="match status" value="1"/>
</dbReference>
<evidence type="ECO:0000259" key="5">
    <source>
        <dbReference type="PROSITE" id="PS51194"/>
    </source>
</evidence>
<dbReference type="InterPro" id="IPR027417">
    <property type="entry name" value="P-loop_NTPase"/>
</dbReference>
<dbReference type="GO" id="GO:0005524">
    <property type="term" value="F:ATP binding"/>
    <property type="evidence" value="ECO:0007669"/>
    <property type="project" value="UniProtKB-KW"/>
</dbReference>
<dbReference type="Pfam" id="PF04851">
    <property type="entry name" value="ResIII"/>
    <property type="match status" value="1"/>
</dbReference>
<dbReference type="SUPFAM" id="SSF52540">
    <property type="entry name" value="P-loop containing nucleoside triphosphate hydrolases"/>
    <property type="match status" value="1"/>
</dbReference>
<protein>
    <submittedName>
        <fullName evidence="6">DEAD/DEAH box helicase</fullName>
    </submittedName>
</protein>
<organism evidence="6 7">
    <name type="scientific">Ureibacillus terrenus</name>
    <dbReference type="NCBI Taxonomy" id="118246"/>
    <lineage>
        <taxon>Bacteria</taxon>
        <taxon>Bacillati</taxon>
        <taxon>Bacillota</taxon>
        <taxon>Bacilli</taxon>
        <taxon>Bacillales</taxon>
        <taxon>Caryophanaceae</taxon>
        <taxon>Ureibacillus</taxon>
    </lineage>
</organism>
<reference evidence="6 7" key="1">
    <citation type="submission" date="2019-06" db="EMBL/GenBank/DDBJ databases">
        <title>Genome sequence of Ureibacillus terrenus.</title>
        <authorList>
            <person name="Maclea K.S."/>
            <person name="Simoes M."/>
        </authorList>
    </citation>
    <scope>NUCLEOTIDE SEQUENCE [LARGE SCALE GENOMIC DNA]</scope>
    <source>
        <strain evidence="6 7">ATCC BAA-384</strain>
    </source>
</reference>
<evidence type="ECO:0000259" key="4">
    <source>
        <dbReference type="PROSITE" id="PS51192"/>
    </source>
</evidence>
<evidence type="ECO:0000256" key="3">
    <source>
        <dbReference type="ARBA" id="ARBA00023125"/>
    </source>
</evidence>
<dbReference type="PROSITE" id="PS51194">
    <property type="entry name" value="HELICASE_CTER"/>
    <property type="match status" value="1"/>
</dbReference>
<dbReference type="SMART" id="SM00487">
    <property type="entry name" value="DEXDc"/>
    <property type="match status" value="1"/>
</dbReference>
<dbReference type="InterPro" id="IPR001650">
    <property type="entry name" value="Helicase_C-like"/>
</dbReference>
<dbReference type="GO" id="GO:0003677">
    <property type="term" value="F:DNA binding"/>
    <property type="evidence" value="ECO:0007669"/>
    <property type="project" value="UniProtKB-KW"/>
</dbReference>
<evidence type="ECO:0000313" key="6">
    <source>
        <dbReference type="EMBL" id="TQE91425.1"/>
    </source>
</evidence>
<feature type="domain" description="Helicase ATP-binding" evidence="4">
    <location>
        <begin position="150"/>
        <end position="289"/>
    </location>
</feature>
<keyword evidence="1" id="KW-0547">Nucleotide-binding</keyword>
<dbReference type="Pfam" id="PF00271">
    <property type="entry name" value="Helicase_C"/>
    <property type="match status" value="1"/>
</dbReference>
<keyword evidence="7" id="KW-1185">Reference proteome</keyword>
<dbReference type="Gene3D" id="3.40.50.300">
    <property type="entry name" value="P-loop containing nucleotide triphosphate hydrolases"/>
    <property type="match status" value="2"/>
</dbReference>
<name>A0A540V3V3_9BACL</name>
<proteinExistence type="predicted"/>
<evidence type="ECO:0000313" key="7">
    <source>
        <dbReference type="Proteomes" id="UP000315753"/>
    </source>
</evidence>
<dbReference type="GO" id="GO:0016787">
    <property type="term" value="F:hydrolase activity"/>
    <property type="evidence" value="ECO:0007669"/>
    <property type="project" value="InterPro"/>
</dbReference>
<dbReference type="AlphaFoldDB" id="A0A540V3V3"/>
<dbReference type="PROSITE" id="PS51192">
    <property type="entry name" value="HELICASE_ATP_BIND_1"/>
    <property type="match status" value="1"/>
</dbReference>
<dbReference type="OrthoDB" id="2077914at2"/>
<dbReference type="InterPro" id="IPR006935">
    <property type="entry name" value="Helicase/UvrB_N"/>
</dbReference>
<dbReference type="SMART" id="SM00490">
    <property type="entry name" value="HELICc"/>
    <property type="match status" value="1"/>
</dbReference>
<dbReference type="PANTHER" id="PTHR30580:SF1">
    <property type="entry name" value="COMF OPERON PROTEIN 1"/>
    <property type="match status" value="1"/>
</dbReference>